<evidence type="ECO:0000256" key="1">
    <source>
        <dbReference type="ARBA" id="ARBA00006987"/>
    </source>
</evidence>
<proteinExistence type="inferred from homology"/>
<dbReference type="PIRSF" id="PIRSF017082">
    <property type="entry name" value="YflP"/>
    <property type="match status" value="1"/>
</dbReference>
<dbReference type="Gene3D" id="3.40.190.150">
    <property type="entry name" value="Bordetella uptake gene, domain 1"/>
    <property type="match status" value="1"/>
</dbReference>
<feature type="signal peptide" evidence="2">
    <location>
        <begin position="1"/>
        <end position="21"/>
    </location>
</feature>
<reference evidence="4" key="1">
    <citation type="journal article" date="2019" name="Int. J. Syst. Evol. Microbiol.">
        <title>The Global Catalogue of Microorganisms (GCM) 10K type strain sequencing project: providing services to taxonomists for standard genome sequencing and annotation.</title>
        <authorList>
            <consortium name="The Broad Institute Genomics Platform"/>
            <consortium name="The Broad Institute Genome Sequencing Center for Infectious Disease"/>
            <person name="Wu L."/>
            <person name="Ma J."/>
        </authorList>
    </citation>
    <scope>NUCLEOTIDE SEQUENCE [LARGE SCALE GENOMIC DNA]</scope>
    <source>
        <strain evidence="4">JCM 17666</strain>
    </source>
</reference>
<protein>
    <submittedName>
        <fullName evidence="3">Tripartite tricarboxylate transporter substrate binding protein</fullName>
    </submittedName>
</protein>
<dbReference type="PANTHER" id="PTHR42928:SF5">
    <property type="entry name" value="BLR1237 PROTEIN"/>
    <property type="match status" value="1"/>
</dbReference>
<dbReference type="Gene3D" id="3.40.190.10">
    <property type="entry name" value="Periplasmic binding protein-like II"/>
    <property type="match status" value="1"/>
</dbReference>
<evidence type="ECO:0000256" key="2">
    <source>
        <dbReference type="SAM" id="SignalP"/>
    </source>
</evidence>
<sequence>MLRFKHLLGALCLVPALAAHASEADNYPSKPVKIVVGFTAGGPTDIVARVVAERLGQRLGQPFVVEVRAGAGGTIGGAYVAKSAPDGYTLYVAVQTTHAVSPYLYPNVGYDPVNDFVDIIRLVHTPLLMTVNPSTPFKTVADVVNYARANPGKLNFATGGAGSSPHMSMELLKREAKIDMTPVHYKGDAAAFNDLIGGQVAMMTSNIVGPLPYVQGGKLRPIAVTSLKRSPLLPDVPTIAESGYPGFEVITWFGLVAPAKTPMSIVNKLNKETEAVLAEADVRQKFSKMGFEVVPNTPEEFSKFLREENVKWGGLVKQLGLKLE</sequence>
<accession>A0ABP8GFS3</accession>
<organism evidence="3 4">
    <name type="scientific">Pigmentiphaga soli</name>
    <dbReference type="NCBI Taxonomy" id="1007095"/>
    <lineage>
        <taxon>Bacteria</taxon>
        <taxon>Pseudomonadati</taxon>
        <taxon>Pseudomonadota</taxon>
        <taxon>Betaproteobacteria</taxon>
        <taxon>Burkholderiales</taxon>
        <taxon>Alcaligenaceae</taxon>
        <taxon>Pigmentiphaga</taxon>
    </lineage>
</organism>
<keyword evidence="4" id="KW-1185">Reference proteome</keyword>
<dbReference type="PANTHER" id="PTHR42928">
    <property type="entry name" value="TRICARBOXYLATE-BINDING PROTEIN"/>
    <property type="match status" value="1"/>
</dbReference>
<feature type="chain" id="PRO_5045549246" evidence="2">
    <location>
        <begin position="22"/>
        <end position="324"/>
    </location>
</feature>
<dbReference type="Pfam" id="PF03401">
    <property type="entry name" value="TctC"/>
    <property type="match status" value="1"/>
</dbReference>
<gene>
    <name evidence="3" type="ORF">GCM10023144_04540</name>
</gene>
<comment type="caution">
    <text evidence="3">The sequence shown here is derived from an EMBL/GenBank/DDBJ whole genome shotgun (WGS) entry which is preliminary data.</text>
</comment>
<keyword evidence="2" id="KW-0732">Signal</keyword>
<dbReference type="SUPFAM" id="SSF53850">
    <property type="entry name" value="Periplasmic binding protein-like II"/>
    <property type="match status" value="1"/>
</dbReference>
<evidence type="ECO:0000313" key="3">
    <source>
        <dbReference type="EMBL" id="GAA4323584.1"/>
    </source>
</evidence>
<name>A0ABP8GFS3_9BURK</name>
<dbReference type="Proteomes" id="UP001501671">
    <property type="component" value="Unassembled WGS sequence"/>
</dbReference>
<dbReference type="InterPro" id="IPR042100">
    <property type="entry name" value="Bug_dom1"/>
</dbReference>
<comment type="similarity">
    <text evidence="1">Belongs to the UPF0065 (bug) family.</text>
</comment>
<evidence type="ECO:0000313" key="4">
    <source>
        <dbReference type="Proteomes" id="UP001501671"/>
    </source>
</evidence>
<dbReference type="RefSeq" id="WP_345245876.1">
    <property type="nucleotide sequence ID" value="NZ_BAABFO010000001.1"/>
</dbReference>
<dbReference type="CDD" id="cd13578">
    <property type="entry name" value="PBP2_Bug27"/>
    <property type="match status" value="1"/>
</dbReference>
<dbReference type="InterPro" id="IPR005064">
    <property type="entry name" value="BUG"/>
</dbReference>
<dbReference type="EMBL" id="BAABFO010000001">
    <property type="protein sequence ID" value="GAA4323584.1"/>
    <property type="molecule type" value="Genomic_DNA"/>
</dbReference>